<dbReference type="Proteomes" id="UP000653305">
    <property type="component" value="Unassembled WGS sequence"/>
</dbReference>
<dbReference type="PANTHER" id="PTHR33103">
    <property type="entry name" value="OS01G0153900 PROTEIN"/>
    <property type="match status" value="1"/>
</dbReference>
<dbReference type="OrthoDB" id="1099638at2759"/>
<organism evidence="1 2">
    <name type="scientific">Phtheirospermum japonicum</name>
    <dbReference type="NCBI Taxonomy" id="374723"/>
    <lineage>
        <taxon>Eukaryota</taxon>
        <taxon>Viridiplantae</taxon>
        <taxon>Streptophyta</taxon>
        <taxon>Embryophyta</taxon>
        <taxon>Tracheophyta</taxon>
        <taxon>Spermatophyta</taxon>
        <taxon>Magnoliopsida</taxon>
        <taxon>eudicotyledons</taxon>
        <taxon>Gunneridae</taxon>
        <taxon>Pentapetalae</taxon>
        <taxon>asterids</taxon>
        <taxon>lamiids</taxon>
        <taxon>Lamiales</taxon>
        <taxon>Orobanchaceae</taxon>
        <taxon>Orobanchaceae incertae sedis</taxon>
        <taxon>Phtheirospermum</taxon>
    </lineage>
</organism>
<evidence type="ECO:0000313" key="1">
    <source>
        <dbReference type="EMBL" id="GFP79556.1"/>
    </source>
</evidence>
<dbReference type="AlphaFoldDB" id="A0A830AZA9"/>
<name>A0A830AZA9_9LAMI</name>
<sequence length="161" mass="18281">MDLLQRSLFSETPLTDLILNKGKVNSVTAKYVPAQQVNKRETFNSKKMIVKAIFQESTNKFLFAEADDNFVEFLFTLLTIPIGGVEHLLGGSTCFGDIDKLYKSLGKIDGQYTSWLSLCKPISPSNPKPFLLLFQRMYGYGKRILGSLQHEWTLLWSVGFF</sequence>
<gene>
    <name evidence="1" type="ORF">PHJA_000099100</name>
</gene>
<reference evidence="1" key="1">
    <citation type="submission" date="2020-07" db="EMBL/GenBank/DDBJ databases">
        <title>Ethylene signaling mediates host invasion by parasitic plants.</title>
        <authorList>
            <person name="Yoshida S."/>
        </authorList>
    </citation>
    <scope>NUCLEOTIDE SEQUENCE</scope>
    <source>
        <strain evidence="1">Okayama</strain>
    </source>
</reference>
<proteinExistence type="predicted"/>
<dbReference type="Pfam" id="PF05056">
    <property type="entry name" value="DUF674"/>
    <property type="match status" value="1"/>
</dbReference>
<comment type="caution">
    <text evidence="1">The sequence shown here is derived from an EMBL/GenBank/DDBJ whole genome shotgun (WGS) entry which is preliminary data.</text>
</comment>
<protein>
    <submittedName>
        <fullName evidence="1">Uncharacterized protein</fullName>
    </submittedName>
</protein>
<dbReference type="PANTHER" id="PTHR33103:SF110">
    <property type="entry name" value="DUF674 FAMILY PROTEIN"/>
    <property type="match status" value="1"/>
</dbReference>
<dbReference type="InterPro" id="IPR007750">
    <property type="entry name" value="DUF674"/>
</dbReference>
<evidence type="ECO:0000313" key="2">
    <source>
        <dbReference type="Proteomes" id="UP000653305"/>
    </source>
</evidence>
<accession>A0A830AZA9</accession>
<keyword evidence="2" id="KW-1185">Reference proteome</keyword>
<dbReference type="EMBL" id="BMAC01000010">
    <property type="protein sequence ID" value="GFP79556.1"/>
    <property type="molecule type" value="Genomic_DNA"/>
</dbReference>